<dbReference type="Proteomes" id="UP000198861">
    <property type="component" value="Unassembled WGS sequence"/>
</dbReference>
<comment type="caution">
    <text evidence="3">The sequence shown here is derived from an EMBL/GenBank/DDBJ whole genome shotgun (WGS) entry which is preliminary data.</text>
</comment>
<proteinExistence type="predicted"/>
<name>A0A1I1ABA6_9GAMM</name>
<protein>
    <submittedName>
        <fullName evidence="3">Predicted DNA-binding transcriptional regulator YafY, contains an HTH and WYL domains</fullName>
    </submittedName>
</protein>
<keyword evidence="4" id="KW-1185">Reference proteome</keyword>
<keyword evidence="3" id="KW-0238">DNA-binding</keyword>
<feature type="compositionally biased region" description="Low complexity" evidence="1">
    <location>
        <begin position="338"/>
        <end position="350"/>
    </location>
</feature>
<evidence type="ECO:0000313" key="3">
    <source>
        <dbReference type="EMBL" id="SFB34636.1"/>
    </source>
</evidence>
<dbReference type="EMBL" id="FOKJ01000036">
    <property type="protein sequence ID" value="SFB34636.1"/>
    <property type="molecule type" value="Genomic_DNA"/>
</dbReference>
<dbReference type="GO" id="GO:0003677">
    <property type="term" value="F:DNA binding"/>
    <property type="evidence" value="ECO:0007669"/>
    <property type="project" value="UniProtKB-KW"/>
</dbReference>
<feature type="domain" description="WYL" evidence="2">
    <location>
        <begin position="157"/>
        <end position="225"/>
    </location>
</feature>
<dbReference type="PROSITE" id="PS52050">
    <property type="entry name" value="WYL"/>
    <property type="match status" value="1"/>
</dbReference>
<evidence type="ECO:0000256" key="1">
    <source>
        <dbReference type="SAM" id="MobiDB-lite"/>
    </source>
</evidence>
<feature type="non-terminal residue" evidence="3">
    <location>
        <position position="370"/>
    </location>
</feature>
<feature type="region of interest" description="Disordered" evidence="1">
    <location>
        <begin position="317"/>
        <end position="370"/>
    </location>
</feature>
<dbReference type="SUPFAM" id="SSF46785">
    <property type="entry name" value="Winged helix' DNA-binding domain"/>
    <property type="match status" value="1"/>
</dbReference>
<gene>
    <name evidence="3" type="ORF">SAMN04244571_02335</name>
</gene>
<evidence type="ECO:0000313" key="4">
    <source>
        <dbReference type="Proteomes" id="UP000198861"/>
    </source>
</evidence>
<dbReference type="PANTHER" id="PTHR34580">
    <property type="match status" value="1"/>
</dbReference>
<dbReference type="PANTHER" id="PTHR34580:SF1">
    <property type="entry name" value="PROTEIN PAFC"/>
    <property type="match status" value="1"/>
</dbReference>
<dbReference type="InterPro" id="IPR051534">
    <property type="entry name" value="CBASS_pafABC_assoc_protein"/>
</dbReference>
<dbReference type="Pfam" id="PF13280">
    <property type="entry name" value="WYL"/>
    <property type="match status" value="1"/>
</dbReference>
<dbReference type="InterPro" id="IPR026881">
    <property type="entry name" value="WYL_dom"/>
</dbReference>
<dbReference type="InterPro" id="IPR036390">
    <property type="entry name" value="WH_DNA-bd_sf"/>
</dbReference>
<evidence type="ECO:0000259" key="2">
    <source>
        <dbReference type="Pfam" id="PF13280"/>
    </source>
</evidence>
<accession>A0A1I1ABA6</accession>
<reference evidence="3 4" key="1">
    <citation type="submission" date="2016-10" db="EMBL/GenBank/DDBJ databases">
        <authorList>
            <person name="Varghese N."/>
            <person name="Submissions S."/>
        </authorList>
    </citation>
    <scope>NUCLEOTIDE SEQUENCE [LARGE SCALE GENOMIC DNA]</scope>
    <source>
        <strain evidence="3 4">DSM 282</strain>
    </source>
</reference>
<organism evidence="3 4">
    <name type="scientific">Azotobacter beijerinckii</name>
    <dbReference type="NCBI Taxonomy" id="170623"/>
    <lineage>
        <taxon>Bacteria</taxon>
        <taxon>Pseudomonadati</taxon>
        <taxon>Pseudomonadota</taxon>
        <taxon>Gammaproteobacteria</taxon>
        <taxon>Pseudomonadales</taxon>
        <taxon>Pseudomonadaceae</taxon>
        <taxon>Azotobacter</taxon>
    </lineage>
</organism>
<sequence>MSTASARSTLSRQWELLRLLPARPPGLTAQELYRQLNDAGFKVSKRTVERDLNELSHLFPLQCNTKGSPYGWYWTPSTTTELPGLTVSEALTLRLVEDSLRPLLPDFMLKSLEPRFALAHQKLQALGPEVAAARWIDKIANVPPELTLQAPNVDGERLERIQQALLDDRQLACCYFAAHRNKRREMVLNPIALIQRGNITYLAAICEPHADIRLYAAHRFEQVEVLATPSCRPEGFRLADYIAGGALQFTSPGAEPLALEAWIDDGLARAFFENTNSTRRGCSSWSFRFFSPARTRRPEWLGHTVRTFAGASSTRPWAGCRLGRPPSDSTSGRRRRSSGCGASGKAGNSSPADRASPGACGSIPMRTTCS</sequence>